<dbReference type="PANTHER" id="PTHR43048:SF3">
    <property type="entry name" value="METHYLMALONYL-COA EPIMERASE, MITOCHONDRIAL"/>
    <property type="match status" value="1"/>
</dbReference>
<keyword evidence="1" id="KW-0479">Metal-binding</keyword>
<feature type="domain" description="VOC" evidence="2">
    <location>
        <begin position="7"/>
        <end position="153"/>
    </location>
</feature>
<gene>
    <name evidence="3" type="ORF">D8S82_32260</name>
</gene>
<dbReference type="GO" id="GO:0046872">
    <property type="term" value="F:metal ion binding"/>
    <property type="evidence" value="ECO:0007669"/>
    <property type="project" value="UniProtKB-KW"/>
</dbReference>
<dbReference type="GO" id="GO:0004493">
    <property type="term" value="F:methylmalonyl-CoA epimerase activity"/>
    <property type="evidence" value="ECO:0007669"/>
    <property type="project" value="TreeGrafter"/>
</dbReference>
<dbReference type="PANTHER" id="PTHR43048">
    <property type="entry name" value="METHYLMALONYL-COA EPIMERASE"/>
    <property type="match status" value="1"/>
</dbReference>
<comment type="caution">
    <text evidence="3">The sequence shown here is derived from an EMBL/GenBank/DDBJ whole genome shotgun (WGS) entry which is preliminary data.</text>
</comment>
<evidence type="ECO:0000259" key="2">
    <source>
        <dbReference type="PROSITE" id="PS51819"/>
    </source>
</evidence>
<evidence type="ECO:0000313" key="3">
    <source>
        <dbReference type="EMBL" id="TQR82397.1"/>
    </source>
</evidence>
<dbReference type="Proteomes" id="UP000315759">
    <property type="component" value="Unassembled WGS sequence"/>
</dbReference>
<dbReference type="InterPro" id="IPR029068">
    <property type="entry name" value="Glyas_Bleomycin-R_OHBP_Dase"/>
</dbReference>
<sequence>MHNERLAVDHVGLTVPDLDQAVTFFTEAFGCEEIFRAGPYSDCGYFWPGEAQPEVATVRLAMLRHGGTHNVELLEYKDRSRVDRPEAPRPTERGGAHLAFYVDDIHALVDALRQRNDVRFLGVVEREQGGPIDGLEWVYLLTSWGLVIELLRWEPGQLPYEVGTSARLIPPPWLRDTATG</sequence>
<dbReference type="RefSeq" id="WP_142555986.1">
    <property type="nucleotide sequence ID" value="NZ_VIFX01000076.1"/>
</dbReference>
<evidence type="ECO:0000256" key="1">
    <source>
        <dbReference type="ARBA" id="ARBA00022723"/>
    </source>
</evidence>
<organism evidence="3 4">
    <name type="scientific">Mycolicibacterium hodleri</name>
    <dbReference type="NCBI Taxonomy" id="49897"/>
    <lineage>
        <taxon>Bacteria</taxon>
        <taxon>Bacillati</taxon>
        <taxon>Actinomycetota</taxon>
        <taxon>Actinomycetes</taxon>
        <taxon>Mycobacteriales</taxon>
        <taxon>Mycobacteriaceae</taxon>
        <taxon>Mycolicibacterium</taxon>
    </lineage>
</organism>
<protein>
    <submittedName>
        <fullName evidence="3">VOC family protein</fullName>
    </submittedName>
</protein>
<dbReference type="AlphaFoldDB" id="A0A544VQZ2"/>
<dbReference type="InterPro" id="IPR037523">
    <property type="entry name" value="VOC_core"/>
</dbReference>
<dbReference type="InterPro" id="IPR051785">
    <property type="entry name" value="MMCE/EMCE_epimerase"/>
</dbReference>
<proteinExistence type="predicted"/>
<dbReference type="Gene3D" id="3.10.180.10">
    <property type="entry name" value="2,3-Dihydroxybiphenyl 1,2-Dioxygenase, domain 1"/>
    <property type="match status" value="1"/>
</dbReference>
<keyword evidence="4" id="KW-1185">Reference proteome</keyword>
<dbReference type="GO" id="GO:0046491">
    <property type="term" value="P:L-methylmalonyl-CoA metabolic process"/>
    <property type="evidence" value="ECO:0007669"/>
    <property type="project" value="TreeGrafter"/>
</dbReference>
<dbReference type="Pfam" id="PF13669">
    <property type="entry name" value="Glyoxalase_4"/>
    <property type="match status" value="1"/>
</dbReference>
<accession>A0A544VQZ2</accession>
<name>A0A544VQZ2_9MYCO</name>
<dbReference type="SUPFAM" id="SSF54593">
    <property type="entry name" value="Glyoxalase/Bleomycin resistance protein/Dihydroxybiphenyl dioxygenase"/>
    <property type="match status" value="1"/>
</dbReference>
<dbReference type="EMBL" id="VIFX01000076">
    <property type="protein sequence ID" value="TQR82397.1"/>
    <property type="molecule type" value="Genomic_DNA"/>
</dbReference>
<evidence type="ECO:0000313" key="4">
    <source>
        <dbReference type="Proteomes" id="UP000315759"/>
    </source>
</evidence>
<dbReference type="PROSITE" id="PS51819">
    <property type="entry name" value="VOC"/>
    <property type="match status" value="1"/>
</dbReference>
<reference evidence="3 4" key="1">
    <citation type="submission" date="2018-10" db="EMBL/GenBank/DDBJ databases">
        <title>Draft genome of Mycobacterium hodleri strain B.</title>
        <authorList>
            <person name="Amande T.J."/>
            <person name="Mcgenity T.J."/>
        </authorList>
    </citation>
    <scope>NUCLEOTIDE SEQUENCE [LARGE SCALE GENOMIC DNA]</scope>
    <source>
        <strain evidence="3 4">B</strain>
    </source>
</reference>